<organism evidence="6 7">
    <name type="scientific">Dipteronia sinensis</name>
    <dbReference type="NCBI Taxonomy" id="43782"/>
    <lineage>
        <taxon>Eukaryota</taxon>
        <taxon>Viridiplantae</taxon>
        <taxon>Streptophyta</taxon>
        <taxon>Embryophyta</taxon>
        <taxon>Tracheophyta</taxon>
        <taxon>Spermatophyta</taxon>
        <taxon>Magnoliopsida</taxon>
        <taxon>eudicotyledons</taxon>
        <taxon>Gunneridae</taxon>
        <taxon>Pentapetalae</taxon>
        <taxon>rosids</taxon>
        <taxon>malvids</taxon>
        <taxon>Sapindales</taxon>
        <taxon>Sapindaceae</taxon>
        <taxon>Hippocastanoideae</taxon>
        <taxon>Acereae</taxon>
        <taxon>Dipteronia</taxon>
    </lineage>
</organism>
<dbReference type="Proteomes" id="UP001281410">
    <property type="component" value="Unassembled WGS sequence"/>
</dbReference>
<evidence type="ECO:0000313" key="6">
    <source>
        <dbReference type="EMBL" id="KAK3200435.1"/>
    </source>
</evidence>
<dbReference type="GO" id="GO:0005524">
    <property type="term" value="F:ATP binding"/>
    <property type="evidence" value="ECO:0007669"/>
    <property type="project" value="UniProtKB-KW"/>
</dbReference>
<name>A0AAE0A4P7_9ROSI</name>
<dbReference type="PRINTS" id="PR00364">
    <property type="entry name" value="DISEASERSIST"/>
</dbReference>
<dbReference type="Gene3D" id="3.40.50.300">
    <property type="entry name" value="P-loop containing nucleotide triphosphate hydrolases"/>
    <property type="match status" value="1"/>
</dbReference>
<dbReference type="InterPro" id="IPR002182">
    <property type="entry name" value="NB-ARC"/>
</dbReference>
<feature type="coiled-coil region" evidence="4">
    <location>
        <begin position="27"/>
        <end position="96"/>
    </location>
</feature>
<keyword evidence="3" id="KW-0067">ATP-binding</keyword>
<keyword evidence="1" id="KW-0547">Nucleotide-binding</keyword>
<dbReference type="InterPro" id="IPR027417">
    <property type="entry name" value="P-loop_NTPase"/>
</dbReference>
<dbReference type="GO" id="GO:0043531">
    <property type="term" value="F:ADP binding"/>
    <property type="evidence" value="ECO:0007669"/>
    <property type="project" value="InterPro"/>
</dbReference>
<dbReference type="InterPro" id="IPR042197">
    <property type="entry name" value="Apaf_helical"/>
</dbReference>
<dbReference type="FunFam" id="3.40.50.300:FF:001091">
    <property type="entry name" value="Probable disease resistance protein At1g61300"/>
    <property type="match status" value="1"/>
</dbReference>
<evidence type="ECO:0000313" key="7">
    <source>
        <dbReference type="Proteomes" id="UP001281410"/>
    </source>
</evidence>
<dbReference type="PANTHER" id="PTHR33463:SF198">
    <property type="entry name" value="RPP4C3"/>
    <property type="match status" value="1"/>
</dbReference>
<evidence type="ECO:0000256" key="4">
    <source>
        <dbReference type="SAM" id="Coils"/>
    </source>
</evidence>
<sequence length="399" mass="45289">MVEIAISIAGKVSEYFVEPVVHQLSYIWNYKSNFENLETEVRKLKGRRDTVEHSVEESRRNGEEIEQQVNSWIVSAKKIANEASQVIQENQQANTKCLNGWCPNPKKRHKHSRKAAKKVKAVVEVYGEGDFQRVSYRTIPEETWLPSLMKGYEAFESRMSTSKDILSALSDPDVNMVGVYGQDGIGKTMLVKEVARQLRQAKVKTLFDEIVFVEVSKTPDIKKIQGEIADKLGLQFHKESESGRARALCARLKKVNKILLILDDIWGRLDLDKVGIPFEEDHKGCKLLLTARNQEVLTNKMDSQNNFPISVLKEEEAWILFKKIVGNCIEDGNLDSIAKDIAKACRGVPKVVVTKARELKNKGEYEWKNALVELRKPSSKSFKVARSFRNLSLKLGLGN</sequence>
<accession>A0AAE0A4P7</accession>
<feature type="domain" description="NB-ARC" evidence="5">
    <location>
        <begin position="164"/>
        <end position="326"/>
    </location>
</feature>
<dbReference type="EMBL" id="JANJYJ010000007">
    <property type="protein sequence ID" value="KAK3200435.1"/>
    <property type="molecule type" value="Genomic_DNA"/>
</dbReference>
<evidence type="ECO:0000259" key="5">
    <source>
        <dbReference type="Pfam" id="PF00931"/>
    </source>
</evidence>
<evidence type="ECO:0000256" key="3">
    <source>
        <dbReference type="ARBA" id="ARBA00022840"/>
    </source>
</evidence>
<comment type="caution">
    <text evidence="6">The sequence shown here is derived from an EMBL/GenBank/DDBJ whole genome shotgun (WGS) entry which is preliminary data.</text>
</comment>
<evidence type="ECO:0000256" key="1">
    <source>
        <dbReference type="ARBA" id="ARBA00022741"/>
    </source>
</evidence>
<gene>
    <name evidence="6" type="ORF">Dsin_023850</name>
</gene>
<proteinExistence type="predicted"/>
<protein>
    <recommendedName>
        <fullName evidence="5">NB-ARC domain-containing protein</fullName>
    </recommendedName>
</protein>
<dbReference type="PANTHER" id="PTHR33463">
    <property type="entry name" value="NB-ARC DOMAIN-CONTAINING PROTEIN-RELATED"/>
    <property type="match status" value="1"/>
</dbReference>
<dbReference type="Gene3D" id="1.10.8.430">
    <property type="entry name" value="Helical domain of apoptotic protease-activating factors"/>
    <property type="match status" value="1"/>
</dbReference>
<dbReference type="Pfam" id="PF00931">
    <property type="entry name" value="NB-ARC"/>
    <property type="match status" value="1"/>
</dbReference>
<dbReference type="AlphaFoldDB" id="A0AAE0A4P7"/>
<keyword evidence="7" id="KW-1185">Reference proteome</keyword>
<evidence type="ECO:0000256" key="2">
    <source>
        <dbReference type="ARBA" id="ARBA00022821"/>
    </source>
</evidence>
<dbReference type="GO" id="GO:0006952">
    <property type="term" value="P:defense response"/>
    <property type="evidence" value="ECO:0007669"/>
    <property type="project" value="UniProtKB-KW"/>
</dbReference>
<reference evidence="6" key="1">
    <citation type="journal article" date="2023" name="Plant J.">
        <title>Genome sequences and population genomics provide insights into the demographic history, inbreeding, and mutation load of two 'living fossil' tree species of Dipteronia.</title>
        <authorList>
            <person name="Feng Y."/>
            <person name="Comes H.P."/>
            <person name="Chen J."/>
            <person name="Zhu S."/>
            <person name="Lu R."/>
            <person name="Zhang X."/>
            <person name="Li P."/>
            <person name="Qiu J."/>
            <person name="Olsen K.M."/>
            <person name="Qiu Y."/>
        </authorList>
    </citation>
    <scope>NUCLEOTIDE SEQUENCE</scope>
    <source>
        <strain evidence="6">NBL</strain>
    </source>
</reference>
<dbReference type="SUPFAM" id="SSF52540">
    <property type="entry name" value="P-loop containing nucleoside triphosphate hydrolases"/>
    <property type="match status" value="1"/>
</dbReference>
<keyword evidence="2" id="KW-0611">Plant defense</keyword>
<keyword evidence="4" id="KW-0175">Coiled coil</keyword>
<dbReference type="InterPro" id="IPR050905">
    <property type="entry name" value="Plant_NBS-LRR"/>
</dbReference>